<comment type="caution">
    <text evidence="2">The sequence shown here is derived from an EMBL/GenBank/DDBJ whole genome shotgun (WGS) entry which is preliminary data.</text>
</comment>
<dbReference type="SMART" id="SM01022">
    <property type="entry name" value="ASCH"/>
    <property type="match status" value="1"/>
</dbReference>
<reference evidence="2" key="1">
    <citation type="submission" date="2020-12" db="EMBL/GenBank/DDBJ databases">
        <title>Vagococcus allomyrinae sp. nov. and Enterococcus lavae sp. nov., isolated from the larvae of Allomyrina dichotoma.</title>
        <authorList>
            <person name="Lee S.D."/>
        </authorList>
    </citation>
    <scope>NUCLEOTIDE SEQUENCE</scope>
    <source>
        <strain evidence="2">BWB3-3</strain>
    </source>
</reference>
<dbReference type="InterPro" id="IPR015947">
    <property type="entry name" value="PUA-like_sf"/>
</dbReference>
<dbReference type="EMBL" id="JAEEGA010000007">
    <property type="protein sequence ID" value="MBP1041705.1"/>
    <property type="molecule type" value="Genomic_DNA"/>
</dbReference>
<gene>
    <name evidence="2" type="ORF">I6N95_11865</name>
</gene>
<proteinExistence type="predicted"/>
<dbReference type="PANTHER" id="PTHR39203:SF1">
    <property type="entry name" value="CYTOPLASMIC PROTEIN"/>
    <property type="match status" value="1"/>
</dbReference>
<dbReference type="Pfam" id="PF04266">
    <property type="entry name" value="ASCH"/>
    <property type="match status" value="1"/>
</dbReference>
<keyword evidence="3" id="KW-1185">Reference proteome</keyword>
<dbReference type="Proteomes" id="UP000674938">
    <property type="component" value="Unassembled WGS sequence"/>
</dbReference>
<dbReference type="SUPFAM" id="SSF88697">
    <property type="entry name" value="PUA domain-like"/>
    <property type="match status" value="1"/>
</dbReference>
<evidence type="ECO:0000259" key="1">
    <source>
        <dbReference type="SMART" id="SM01022"/>
    </source>
</evidence>
<dbReference type="InterPro" id="IPR007374">
    <property type="entry name" value="ASCH_domain"/>
</dbReference>
<dbReference type="Gene3D" id="3.10.400.10">
    <property type="entry name" value="Sulfate adenylyltransferase"/>
    <property type="match status" value="1"/>
</dbReference>
<protein>
    <submittedName>
        <fullName evidence="2">ASCH domain-containing protein</fullName>
    </submittedName>
</protein>
<evidence type="ECO:0000313" key="3">
    <source>
        <dbReference type="Proteomes" id="UP000674938"/>
    </source>
</evidence>
<dbReference type="AlphaFoldDB" id="A0A940P620"/>
<feature type="domain" description="ASCH" evidence="1">
    <location>
        <begin position="26"/>
        <end position="147"/>
    </location>
</feature>
<dbReference type="PANTHER" id="PTHR39203">
    <property type="entry name" value="CYTOPLASMIC PROTEIN-RELATED"/>
    <property type="match status" value="1"/>
</dbReference>
<sequence length="151" mass="17268">MTDVIDLWEDFRATSDKSLPLDFTLLQFGNTKEMANDLANLVMTGEKTATSSLVPFNDYRNRKVSEVGDCYLLMGGNKECLAFLQITKTETCSFASITPQFAKEEGDGTFERWLEIHQAYYGHQMTLLGESLQPETKLHCEWFNVIHDLRN</sequence>
<evidence type="ECO:0000313" key="2">
    <source>
        <dbReference type="EMBL" id="MBP1041705.1"/>
    </source>
</evidence>
<organism evidence="2 3">
    <name type="scientific">Vagococcus allomyrinae</name>
    <dbReference type="NCBI Taxonomy" id="2794353"/>
    <lineage>
        <taxon>Bacteria</taxon>
        <taxon>Bacillati</taxon>
        <taxon>Bacillota</taxon>
        <taxon>Bacilli</taxon>
        <taxon>Lactobacillales</taxon>
        <taxon>Enterococcaceae</taxon>
        <taxon>Vagococcus</taxon>
    </lineage>
</organism>
<accession>A0A940P620</accession>
<dbReference type="InterPro" id="IPR009326">
    <property type="entry name" value="DUF984"/>
</dbReference>
<dbReference type="RefSeq" id="WP_209528051.1">
    <property type="nucleotide sequence ID" value="NZ_JAEEGA010000007.1"/>
</dbReference>
<name>A0A940P620_9ENTE</name>